<proteinExistence type="predicted"/>
<dbReference type="AlphaFoldDB" id="A0AAQ4DQG1"/>
<accession>A0AAQ4DQG1</accession>
<name>A0AAQ4DQG1_AMBAM</name>
<evidence type="ECO:0000313" key="1">
    <source>
        <dbReference type="EMBL" id="KAK8764701.1"/>
    </source>
</evidence>
<evidence type="ECO:0000313" key="2">
    <source>
        <dbReference type="Proteomes" id="UP001321473"/>
    </source>
</evidence>
<sequence>MPYIRFGYPDCLSFLVSLADTVDMQRTGDDVLISTKLYESVRHVQTLVQVQDAREPAGRPSASQLPEAVLENILKLVGEDDVHERVLRDAYCRCFGLSLDIEQYDFAPLEDCLARVRLAANNATGLPQAIVAVLAEYPECIYMSLFTEAYARERGRTPTSRSTQLVRRWSRLFYVQKLDSSGDFILQPGVYSAAVLLPPEFLPVLSSVHVTDSPTVLTMALLTPESESSLFLLRVTMDHFYGPVAFGPPFDVEPGLYCAELCSKTWLRAHVVAVTDHVMQVELADVGGRRSVAAHRLRILAPRFTDLLALCTVATLTLPPGTRACCDTVGERPLEMTQGFQLAYALTGFAFGSRTIKDSC</sequence>
<gene>
    <name evidence="1" type="ORF">V5799_032682</name>
</gene>
<dbReference type="SUPFAM" id="SSF63748">
    <property type="entry name" value="Tudor/PWWP/MBT"/>
    <property type="match status" value="1"/>
</dbReference>
<reference evidence="1 2" key="1">
    <citation type="journal article" date="2023" name="Arcadia Sci">
        <title>De novo assembly of a long-read Amblyomma americanum tick genome.</title>
        <authorList>
            <person name="Chou S."/>
            <person name="Poskanzer K.E."/>
            <person name="Rollins M."/>
            <person name="Thuy-Boun P.S."/>
        </authorList>
    </citation>
    <scope>NUCLEOTIDE SEQUENCE [LARGE SCALE GENOMIC DNA]</scope>
    <source>
        <strain evidence="1">F_SG_1</strain>
        <tissue evidence="1">Salivary glands</tissue>
    </source>
</reference>
<keyword evidence="2" id="KW-1185">Reference proteome</keyword>
<protein>
    <submittedName>
        <fullName evidence="1">Uncharacterized protein</fullName>
    </submittedName>
</protein>
<dbReference type="Gene3D" id="2.30.30.140">
    <property type="match status" value="1"/>
</dbReference>
<organism evidence="1 2">
    <name type="scientific">Amblyomma americanum</name>
    <name type="common">Lone star tick</name>
    <dbReference type="NCBI Taxonomy" id="6943"/>
    <lineage>
        <taxon>Eukaryota</taxon>
        <taxon>Metazoa</taxon>
        <taxon>Ecdysozoa</taxon>
        <taxon>Arthropoda</taxon>
        <taxon>Chelicerata</taxon>
        <taxon>Arachnida</taxon>
        <taxon>Acari</taxon>
        <taxon>Parasitiformes</taxon>
        <taxon>Ixodida</taxon>
        <taxon>Ixodoidea</taxon>
        <taxon>Ixodidae</taxon>
        <taxon>Amblyomminae</taxon>
        <taxon>Amblyomma</taxon>
    </lineage>
</organism>
<dbReference type="EMBL" id="JARKHS020028091">
    <property type="protein sequence ID" value="KAK8764701.1"/>
    <property type="molecule type" value="Genomic_DNA"/>
</dbReference>
<comment type="caution">
    <text evidence="1">The sequence shown here is derived from an EMBL/GenBank/DDBJ whole genome shotgun (WGS) entry which is preliminary data.</text>
</comment>
<dbReference type="Proteomes" id="UP001321473">
    <property type="component" value="Unassembled WGS sequence"/>
</dbReference>